<keyword evidence="1" id="KW-0812">Transmembrane</keyword>
<dbReference type="EMBL" id="LWBP01000188">
    <property type="protein sequence ID" value="OQP58350.1"/>
    <property type="molecule type" value="Genomic_DNA"/>
</dbReference>
<sequence>MNTKILRVVAAVIALIYVAIQTFQWYVFEQFNPPASAAEELQQGNHPLHLVRSSLMLAAMFMLLYVRYVICFIAGMYNRFWANLAFICYFTFFMLEVLLRSTELFYLQLHLPQKARGADAHELKGIIDQFQTFQTIQSALYFPLIVSATISYAILFFLFWSVKQKVNLIIKAVLAIDLLRSFWRLSGDYFNVQWLQGDLYSTIYLPMVIITFGPISIWLLKFKDGYQNTSLTSRSDHF</sequence>
<feature type="transmembrane region" description="Helical" evidence="1">
    <location>
        <begin position="5"/>
        <end position="28"/>
    </location>
</feature>
<dbReference type="RefSeq" id="WP_081165419.1">
    <property type="nucleotide sequence ID" value="NZ_LWBP01000188.1"/>
</dbReference>
<dbReference type="OrthoDB" id="656243at2"/>
<name>A0A1V9FJ38_9BACT</name>
<feature type="transmembrane region" description="Helical" evidence="1">
    <location>
        <begin position="166"/>
        <end position="183"/>
    </location>
</feature>
<keyword evidence="1" id="KW-1133">Transmembrane helix</keyword>
<evidence type="ECO:0000256" key="1">
    <source>
        <dbReference type="SAM" id="Phobius"/>
    </source>
</evidence>
<comment type="caution">
    <text evidence="2">The sequence shown here is derived from an EMBL/GenBank/DDBJ whole genome shotgun (WGS) entry which is preliminary data.</text>
</comment>
<dbReference type="STRING" id="550983.A4R26_02470"/>
<evidence type="ECO:0000313" key="3">
    <source>
        <dbReference type="Proteomes" id="UP000192276"/>
    </source>
</evidence>
<dbReference type="AlphaFoldDB" id="A0A1V9FJ38"/>
<keyword evidence="1" id="KW-0472">Membrane</keyword>
<reference evidence="3" key="1">
    <citation type="submission" date="2016-04" db="EMBL/GenBank/DDBJ databases">
        <authorList>
            <person name="Chen L."/>
            <person name="Zhuang W."/>
            <person name="Wang G."/>
        </authorList>
    </citation>
    <scope>NUCLEOTIDE SEQUENCE [LARGE SCALE GENOMIC DNA]</scope>
    <source>
        <strain evidence="3">208</strain>
    </source>
</reference>
<dbReference type="Proteomes" id="UP000192276">
    <property type="component" value="Unassembled WGS sequence"/>
</dbReference>
<organism evidence="2 3">
    <name type="scientific">Niastella populi</name>
    <dbReference type="NCBI Taxonomy" id="550983"/>
    <lineage>
        <taxon>Bacteria</taxon>
        <taxon>Pseudomonadati</taxon>
        <taxon>Bacteroidota</taxon>
        <taxon>Chitinophagia</taxon>
        <taxon>Chitinophagales</taxon>
        <taxon>Chitinophagaceae</taxon>
        <taxon>Niastella</taxon>
    </lineage>
</organism>
<feature type="transmembrane region" description="Helical" evidence="1">
    <location>
        <begin position="203"/>
        <end position="220"/>
    </location>
</feature>
<protein>
    <submittedName>
        <fullName evidence="2">Uncharacterized protein</fullName>
    </submittedName>
</protein>
<accession>A0A1V9FJ38</accession>
<keyword evidence="3" id="KW-1185">Reference proteome</keyword>
<feature type="transmembrane region" description="Helical" evidence="1">
    <location>
        <begin position="80"/>
        <end position="99"/>
    </location>
</feature>
<gene>
    <name evidence="2" type="ORF">A4R26_02470</name>
</gene>
<feature type="transmembrane region" description="Helical" evidence="1">
    <location>
        <begin position="48"/>
        <end position="68"/>
    </location>
</feature>
<evidence type="ECO:0000313" key="2">
    <source>
        <dbReference type="EMBL" id="OQP58350.1"/>
    </source>
</evidence>
<feature type="transmembrane region" description="Helical" evidence="1">
    <location>
        <begin position="140"/>
        <end position="159"/>
    </location>
</feature>
<proteinExistence type="predicted"/>